<accession>A0ABS3JLB6</accession>
<gene>
    <name evidence="1" type="ORF">J2I46_19575</name>
</gene>
<evidence type="ECO:0000313" key="1">
    <source>
        <dbReference type="EMBL" id="MBO0950801.1"/>
    </source>
</evidence>
<organism evidence="1 2">
    <name type="scientific">Fibrella forsythiae</name>
    <dbReference type="NCBI Taxonomy" id="2817061"/>
    <lineage>
        <taxon>Bacteria</taxon>
        <taxon>Pseudomonadati</taxon>
        <taxon>Bacteroidota</taxon>
        <taxon>Cytophagia</taxon>
        <taxon>Cytophagales</taxon>
        <taxon>Spirosomataceae</taxon>
        <taxon>Fibrella</taxon>
    </lineage>
</organism>
<sequence length="74" mass="8815">MLDLIKEVMRSDGQWVAITQADHRTEFDQPQLVYNIEVAHAHTYFIGKWMWWVHNAEVCVSKGLRELRELAKKF</sequence>
<dbReference type="Proteomes" id="UP000664628">
    <property type="component" value="Unassembled WGS sequence"/>
</dbReference>
<proteinExistence type="predicted"/>
<dbReference type="Gene3D" id="2.170.16.10">
    <property type="entry name" value="Hedgehog/Intein (Hint) domain"/>
    <property type="match status" value="1"/>
</dbReference>
<protein>
    <submittedName>
        <fullName evidence="1">Uncharacterized protein</fullName>
    </submittedName>
</protein>
<reference evidence="1 2" key="1">
    <citation type="submission" date="2021-03" db="EMBL/GenBank/DDBJ databases">
        <title>Fibrella sp. HMF5405 genome sequencing and assembly.</title>
        <authorList>
            <person name="Kang H."/>
            <person name="Kim H."/>
            <person name="Bae S."/>
            <person name="Joh K."/>
        </authorList>
    </citation>
    <scope>NUCLEOTIDE SEQUENCE [LARGE SCALE GENOMIC DNA]</scope>
    <source>
        <strain evidence="1 2">HMF5405</strain>
    </source>
</reference>
<keyword evidence="2" id="KW-1185">Reference proteome</keyword>
<dbReference type="EMBL" id="JAFMYW010000006">
    <property type="protein sequence ID" value="MBO0950801.1"/>
    <property type="molecule type" value="Genomic_DNA"/>
</dbReference>
<comment type="caution">
    <text evidence="1">The sequence shown here is derived from an EMBL/GenBank/DDBJ whole genome shotgun (WGS) entry which is preliminary data.</text>
</comment>
<name>A0ABS3JLB6_9BACT</name>
<evidence type="ECO:0000313" key="2">
    <source>
        <dbReference type="Proteomes" id="UP000664628"/>
    </source>
</evidence>
<dbReference type="RefSeq" id="WP_207330748.1">
    <property type="nucleotide sequence ID" value="NZ_JAFMYW010000006.1"/>
</dbReference>